<proteinExistence type="predicted"/>
<accession>A0ABS7J2C6</accession>
<protein>
    <recommendedName>
        <fullName evidence="4">Terminase</fullName>
    </recommendedName>
</protein>
<evidence type="ECO:0000256" key="1">
    <source>
        <dbReference type="SAM" id="MobiDB-lite"/>
    </source>
</evidence>
<name>A0ABS7J2C6_9SPHN</name>
<comment type="caution">
    <text evidence="2">The sequence shown here is derived from an EMBL/GenBank/DDBJ whole genome shotgun (WGS) entry which is preliminary data.</text>
</comment>
<sequence>MSKGDNRKEPAWVARFLVALKTGQGVRAAAREAGITSATPYDRRRKNQAFREAWDAIQPVDGRRTKRKGGPRPRREAQRIEQFLHELAETSNVAAAAAIADIPIHRIYRLRRTDPDFARQWYAALAEGYDNLEMELLHHLRSGESPADIAAKRKFDTATALRCLTAHRENVAREKGRRRLADEVATIASINEKIDAMRMQARAGDAAIRKARRTAAKARGNG</sequence>
<feature type="region of interest" description="Disordered" evidence="1">
    <location>
        <begin position="52"/>
        <end position="76"/>
    </location>
</feature>
<dbReference type="RefSeq" id="WP_221555440.1">
    <property type="nucleotide sequence ID" value="NZ_JAIGNO010000002.1"/>
</dbReference>
<keyword evidence="3" id="KW-1185">Reference proteome</keyword>
<dbReference type="EMBL" id="JAIGNO010000002">
    <property type="protein sequence ID" value="MBX7481480.1"/>
    <property type="molecule type" value="Genomic_DNA"/>
</dbReference>
<gene>
    <name evidence="2" type="ORF">K3174_02990</name>
</gene>
<organism evidence="2 3">
    <name type="scientific">Qipengyuania qiaonensis</name>
    <dbReference type="NCBI Taxonomy" id="2867240"/>
    <lineage>
        <taxon>Bacteria</taxon>
        <taxon>Pseudomonadati</taxon>
        <taxon>Pseudomonadota</taxon>
        <taxon>Alphaproteobacteria</taxon>
        <taxon>Sphingomonadales</taxon>
        <taxon>Erythrobacteraceae</taxon>
        <taxon>Qipengyuania</taxon>
    </lineage>
</organism>
<dbReference type="Proteomes" id="UP000755104">
    <property type="component" value="Unassembled WGS sequence"/>
</dbReference>
<evidence type="ECO:0000313" key="3">
    <source>
        <dbReference type="Proteomes" id="UP000755104"/>
    </source>
</evidence>
<evidence type="ECO:0000313" key="2">
    <source>
        <dbReference type="EMBL" id="MBX7481480.1"/>
    </source>
</evidence>
<evidence type="ECO:0008006" key="4">
    <source>
        <dbReference type="Google" id="ProtNLM"/>
    </source>
</evidence>
<reference evidence="2 3" key="1">
    <citation type="submission" date="2021-08" db="EMBL/GenBank/DDBJ databases">
        <title>Comparative Genomics Analysis of the Genus Qipengyuania Reveals Extensive Genetic Diversity and Metabolic Versatility, Including the Description of Fifteen Novel Species.</title>
        <authorList>
            <person name="Liu Y."/>
        </authorList>
    </citation>
    <scope>NUCLEOTIDE SEQUENCE [LARGE SCALE GENOMIC DNA]</scope>
    <source>
        <strain evidence="2 3">6D47A</strain>
    </source>
</reference>